<feature type="transmembrane region" description="Helical" evidence="10">
    <location>
        <begin position="149"/>
        <end position="168"/>
    </location>
</feature>
<dbReference type="GO" id="GO:0005886">
    <property type="term" value="C:plasma membrane"/>
    <property type="evidence" value="ECO:0007669"/>
    <property type="project" value="UniProtKB-SubCell"/>
</dbReference>
<keyword evidence="12" id="KW-0527">Neuropeptide</keyword>
<evidence type="ECO:0000256" key="4">
    <source>
        <dbReference type="ARBA" id="ARBA00022989"/>
    </source>
</evidence>
<dbReference type="PROSITE" id="PS50262">
    <property type="entry name" value="G_PROTEIN_RECEP_F1_2"/>
    <property type="match status" value="1"/>
</dbReference>
<dbReference type="Gene3D" id="1.20.1070.10">
    <property type="entry name" value="Rhodopsin 7-helix transmembrane proteins"/>
    <property type="match status" value="1"/>
</dbReference>
<reference evidence="12" key="1">
    <citation type="journal article" date="2023" name="G3 (Bethesda)">
        <title>Whole genome assembly and annotation of the endangered Caribbean coral Acropora cervicornis.</title>
        <authorList>
            <person name="Selwyn J.D."/>
            <person name="Vollmer S.V."/>
        </authorList>
    </citation>
    <scope>NUCLEOTIDE SEQUENCE</scope>
    <source>
        <strain evidence="12">K2</strain>
    </source>
</reference>
<feature type="transmembrane region" description="Helical" evidence="10">
    <location>
        <begin position="252"/>
        <end position="270"/>
    </location>
</feature>
<dbReference type="GO" id="GO:0007218">
    <property type="term" value="P:neuropeptide signaling pathway"/>
    <property type="evidence" value="ECO:0007669"/>
    <property type="project" value="UniProtKB-KW"/>
</dbReference>
<comment type="caution">
    <text evidence="12">The sequence shown here is derived from an EMBL/GenBank/DDBJ whole genome shotgun (WGS) entry which is preliminary data.</text>
</comment>
<dbReference type="SUPFAM" id="SSF81321">
    <property type="entry name" value="Family A G protein-coupled receptor-like"/>
    <property type="match status" value="1"/>
</dbReference>
<dbReference type="PANTHER" id="PTHR24249">
    <property type="entry name" value="HISTAMINE RECEPTOR-RELATED G-PROTEIN COUPLED RECEPTOR"/>
    <property type="match status" value="1"/>
</dbReference>
<evidence type="ECO:0000256" key="8">
    <source>
        <dbReference type="ARBA" id="ARBA00023224"/>
    </source>
</evidence>
<feature type="transmembrane region" description="Helical" evidence="10">
    <location>
        <begin position="96"/>
        <end position="123"/>
    </location>
</feature>
<evidence type="ECO:0000256" key="3">
    <source>
        <dbReference type="ARBA" id="ARBA00022692"/>
    </source>
</evidence>
<evidence type="ECO:0000313" key="12">
    <source>
        <dbReference type="EMBL" id="KAK2556476.1"/>
    </source>
</evidence>
<keyword evidence="13" id="KW-1185">Reference proteome</keyword>
<evidence type="ECO:0000256" key="9">
    <source>
        <dbReference type="SAM" id="MobiDB-lite"/>
    </source>
</evidence>
<dbReference type="PANTHER" id="PTHR24249:SF372">
    <property type="entry name" value="G-PROTEIN COUPLED RECEPTORS FAMILY 1 PROFILE DOMAIN-CONTAINING PROTEIN"/>
    <property type="match status" value="1"/>
</dbReference>
<accession>A0AAD9Q8S6</accession>
<feature type="region of interest" description="Disordered" evidence="9">
    <location>
        <begin position="363"/>
        <end position="410"/>
    </location>
</feature>
<evidence type="ECO:0000256" key="5">
    <source>
        <dbReference type="ARBA" id="ARBA00023040"/>
    </source>
</evidence>
<evidence type="ECO:0000256" key="2">
    <source>
        <dbReference type="ARBA" id="ARBA00022475"/>
    </source>
</evidence>
<proteinExistence type="predicted"/>
<dbReference type="Pfam" id="PF00001">
    <property type="entry name" value="7tm_1"/>
    <property type="match status" value="1"/>
</dbReference>
<keyword evidence="6 10" id="KW-0472">Membrane</keyword>
<evidence type="ECO:0000259" key="11">
    <source>
        <dbReference type="PROSITE" id="PS50262"/>
    </source>
</evidence>
<dbReference type="CDD" id="cd00637">
    <property type="entry name" value="7tm_classA_rhodopsin-like"/>
    <property type="match status" value="1"/>
</dbReference>
<evidence type="ECO:0000256" key="1">
    <source>
        <dbReference type="ARBA" id="ARBA00004651"/>
    </source>
</evidence>
<keyword evidence="2" id="KW-1003">Cell membrane</keyword>
<keyword evidence="4 10" id="KW-1133">Transmembrane helix</keyword>
<dbReference type="AlphaFoldDB" id="A0AAD9Q8S6"/>
<dbReference type="InterPro" id="IPR017452">
    <property type="entry name" value="GPCR_Rhodpsn_7TM"/>
</dbReference>
<gene>
    <name evidence="12" type="ORF">P5673_021367</name>
</gene>
<keyword evidence="8" id="KW-0807">Transducer</keyword>
<feature type="transmembrane region" description="Helical" evidence="10">
    <location>
        <begin position="282"/>
        <end position="303"/>
    </location>
</feature>
<dbReference type="InterPro" id="IPR000276">
    <property type="entry name" value="GPCR_Rhodpsn"/>
</dbReference>
<evidence type="ECO:0000256" key="10">
    <source>
        <dbReference type="SAM" id="Phobius"/>
    </source>
</evidence>
<evidence type="ECO:0000256" key="6">
    <source>
        <dbReference type="ARBA" id="ARBA00023136"/>
    </source>
</evidence>
<feature type="compositionally biased region" description="Basic and acidic residues" evidence="9">
    <location>
        <begin position="388"/>
        <end position="408"/>
    </location>
</feature>
<evidence type="ECO:0000313" key="13">
    <source>
        <dbReference type="Proteomes" id="UP001249851"/>
    </source>
</evidence>
<dbReference type="EMBL" id="JARQWQ010000055">
    <property type="protein sequence ID" value="KAK2556476.1"/>
    <property type="molecule type" value="Genomic_DNA"/>
</dbReference>
<feature type="compositionally biased region" description="Polar residues" evidence="9">
    <location>
        <begin position="375"/>
        <end position="385"/>
    </location>
</feature>
<comment type="subcellular location">
    <subcellularLocation>
        <location evidence="1">Cell membrane</location>
        <topology evidence="1">Multi-pass membrane protein</topology>
    </subcellularLocation>
</comment>
<feature type="transmembrane region" description="Helical" evidence="10">
    <location>
        <begin position="188"/>
        <end position="211"/>
    </location>
</feature>
<feature type="domain" description="G-protein coupled receptors family 1 profile" evidence="11">
    <location>
        <begin position="46"/>
        <end position="304"/>
    </location>
</feature>
<sequence>MSLSLTTAESFTSNVTTTAASDPAYFQSNLILGVIVELVIAFLICGHFLILATLFLYKPWNIADLLIFSLSIADTVNAVIPLQMLNVLNNFIGPHLWTRASCVVFVIFTYTFRIASVCTITLISGDRAILLTKPLQHHIIVTIGRARKAVVAIWLFSMFMAVLPFIGVGHPSYDKGYCFYQLYDFGTLYGVIVISIGIVQLVLVLICFIAIKVTSVKFVRRQSVMAASKQTGGKQQEKRETAGTLQVKQMSFMMAIVVLLYYISWLPYLLTNLYSMVAGQINHSTVILIGFFSLVNALINPLLYGKMCLRYRKGYCFVFRKILSLCGGEKPEDLIFDSTRRRASAGRLPKCSARQSDVRKRIDFSRHEGGPLGNNGKSNRPSATQMRVKCEAGYEQEKPHEDKEDKPNQNDCALTLEKSDIADKVILEESHLNISFTSDDEELKTTPDGDAAQFSDETLNSTL</sequence>
<dbReference type="PRINTS" id="PR00237">
    <property type="entry name" value="GPCRRHODOPSN"/>
</dbReference>
<dbReference type="InterPro" id="IPR050569">
    <property type="entry name" value="TAAR"/>
</dbReference>
<protein>
    <submittedName>
        <fullName evidence="12">Neuropeptides capa receptor</fullName>
    </submittedName>
</protein>
<name>A0AAD9Q8S6_ACRCE</name>
<organism evidence="12 13">
    <name type="scientific">Acropora cervicornis</name>
    <name type="common">Staghorn coral</name>
    <dbReference type="NCBI Taxonomy" id="6130"/>
    <lineage>
        <taxon>Eukaryota</taxon>
        <taxon>Metazoa</taxon>
        <taxon>Cnidaria</taxon>
        <taxon>Anthozoa</taxon>
        <taxon>Hexacorallia</taxon>
        <taxon>Scleractinia</taxon>
        <taxon>Astrocoeniina</taxon>
        <taxon>Acroporidae</taxon>
        <taxon>Acropora</taxon>
    </lineage>
</organism>
<feature type="transmembrane region" description="Helical" evidence="10">
    <location>
        <begin position="30"/>
        <end position="57"/>
    </location>
</feature>
<feature type="region of interest" description="Disordered" evidence="9">
    <location>
        <begin position="438"/>
        <end position="463"/>
    </location>
</feature>
<evidence type="ECO:0000256" key="7">
    <source>
        <dbReference type="ARBA" id="ARBA00023170"/>
    </source>
</evidence>
<keyword evidence="3 10" id="KW-0812">Transmembrane</keyword>
<keyword evidence="5" id="KW-0297">G-protein coupled receptor</keyword>
<keyword evidence="7 12" id="KW-0675">Receptor</keyword>
<dbReference type="Proteomes" id="UP001249851">
    <property type="component" value="Unassembled WGS sequence"/>
</dbReference>
<reference evidence="12" key="2">
    <citation type="journal article" date="2023" name="Science">
        <title>Genomic signatures of disease resistance in endangered staghorn corals.</title>
        <authorList>
            <person name="Vollmer S.V."/>
            <person name="Selwyn J.D."/>
            <person name="Despard B.A."/>
            <person name="Roesel C.L."/>
        </authorList>
    </citation>
    <scope>NUCLEOTIDE SEQUENCE</scope>
    <source>
        <strain evidence="12">K2</strain>
    </source>
</reference>
<feature type="transmembrane region" description="Helical" evidence="10">
    <location>
        <begin position="64"/>
        <end position="84"/>
    </location>
</feature>
<dbReference type="GO" id="GO:0004930">
    <property type="term" value="F:G protein-coupled receptor activity"/>
    <property type="evidence" value="ECO:0007669"/>
    <property type="project" value="UniProtKB-KW"/>
</dbReference>